<evidence type="ECO:0000256" key="1">
    <source>
        <dbReference type="SAM" id="SignalP"/>
    </source>
</evidence>
<dbReference type="InterPro" id="IPR055110">
    <property type="entry name" value="RECK-like_N"/>
</dbReference>
<dbReference type="Proteomes" id="UP000639338">
    <property type="component" value="Unassembled WGS sequence"/>
</dbReference>
<sequence>MKKFLNYIIISFVIFCATKLVYCLTEDEDKHDDWIGRNCCHLAQYSRCKTFCHKSESTEDLQGFCRLSDEPELYTCLERKEDGERCCRNIVNESCKTLCQDFFDKPGNSSSTKIHNIKDCFHQIPKCLKNIAENLGAENSKQYVHCCNEAKTLVCLDACRKTLHSSTTIKEILDELENKCEPVFPHSPLWTCILQSEQTKTPNLPLDIGKLSCCSRAQNSNCQDICLRAFQSDWEVAWNQLESICLSSPNGEELRRCLEEADDPCEIGCSGLSYCGKFNDRSTTLFRTCSANADSIAKWESEKWLQGGLISGFGTSIRVHPSCPTEILQAVACFFQIRPCESTIHESRLCRDDCIHLMTNCIDWSITNSSESVNSLCSKLSPSRPDVPCVSFRNFIESSETDIYLKNDITTPCKNNPCGNNEVCIVEPNIDSKFYSCVPSCSLGKMSKLSVPIKTWIQVPRIDQFGCLRICQCTLKGLEKCQTLNCYNQNSCWVQDRFVAHRTNFYLDCQSCHCFEGEITCSKKNCLELKNSGLPCACSSYYKPVCGRTGITYASACLAKCSGLTQDDITLGSCSSKDPCKPNPCNNRERCFKKTRVCLSSIYKPCKQFECIPENCKHKEIYSGPVCDSNNKEHSSICSLIKSRATLSYRGHCLKNCSLQGPVCGINGEVYMSECAAWAEKTVVDYYGNCVAVGFNRDETKQVCGNIVKCPSLKTSRCIGTIPPGACCPVCGGAGRISYSKKQLDRIYYMMEEEADRDTVTLDALLSALGRQLEILQCSLRGSVTIEGDIFILTQPTTMYPSKLQQKACIIEMEKIITRISERSPKIISEVPLSSLRRAENIHGYISSAIHWKSTTPVLLLLLFFLVLYN</sequence>
<dbReference type="Pfam" id="PF07648">
    <property type="entry name" value="Kazal_2"/>
    <property type="match status" value="3"/>
</dbReference>
<keyword evidence="1" id="KW-0732">Signal</keyword>
<dbReference type="InterPro" id="IPR036058">
    <property type="entry name" value="Kazal_dom_sf"/>
</dbReference>
<dbReference type="InterPro" id="IPR056976">
    <property type="entry name" value="EGF1_RECK"/>
</dbReference>
<name>A0A835CV14_APHGI</name>
<keyword evidence="4" id="KW-1185">Reference proteome</keyword>
<dbReference type="AlphaFoldDB" id="A0A835CV14"/>
<feature type="signal peptide" evidence="1">
    <location>
        <begin position="1"/>
        <end position="23"/>
    </location>
</feature>
<reference evidence="3 4" key="1">
    <citation type="submission" date="2020-08" db="EMBL/GenBank/DDBJ databases">
        <title>Aphidius gifuensis genome sequencing and assembly.</title>
        <authorList>
            <person name="Du Z."/>
        </authorList>
    </citation>
    <scope>NUCLEOTIDE SEQUENCE [LARGE SCALE GENOMIC DNA]</scope>
    <source>
        <strain evidence="3">YNYX2018</strain>
        <tissue evidence="3">Adults</tissue>
    </source>
</reference>
<dbReference type="Pfam" id="PF23332">
    <property type="entry name" value="CC4_RECK"/>
    <property type="match status" value="2"/>
</dbReference>
<proteinExistence type="predicted"/>
<dbReference type="SUPFAM" id="SSF100895">
    <property type="entry name" value="Kazal-type serine protease inhibitors"/>
    <property type="match status" value="1"/>
</dbReference>
<protein>
    <recommendedName>
        <fullName evidence="2">Kazal-like domain-containing protein</fullName>
    </recommendedName>
</protein>
<dbReference type="GO" id="GO:0005886">
    <property type="term" value="C:plasma membrane"/>
    <property type="evidence" value="ECO:0007669"/>
    <property type="project" value="TreeGrafter"/>
</dbReference>
<dbReference type="InterPro" id="IPR039016">
    <property type="entry name" value="RECK"/>
</dbReference>
<dbReference type="InterPro" id="IPR002350">
    <property type="entry name" value="Kazal_dom"/>
</dbReference>
<feature type="chain" id="PRO_5032747860" description="Kazal-like domain-containing protein" evidence="1">
    <location>
        <begin position="24"/>
        <end position="870"/>
    </location>
</feature>
<organism evidence="3 4">
    <name type="scientific">Aphidius gifuensis</name>
    <name type="common">Parasitoid wasp</name>
    <dbReference type="NCBI Taxonomy" id="684658"/>
    <lineage>
        <taxon>Eukaryota</taxon>
        <taxon>Metazoa</taxon>
        <taxon>Ecdysozoa</taxon>
        <taxon>Arthropoda</taxon>
        <taxon>Hexapoda</taxon>
        <taxon>Insecta</taxon>
        <taxon>Pterygota</taxon>
        <taxon>Neoptera</taxon>
        <taxon>Endopterygota</taxon>
        <taxon>Hymenoptera</taxon>
        <taxon>Apocrita</taxon>
        <taxon>Ichneumonoidea</taxon>
        <taxon>Braconidae</taxon>
        <taxon>Aphidiinae</taxon>
        <taxon>Aphidius</taxon>
    </lineage>
</organism>
<dbReference type="SMART" id="SM00280">
    <property type="entry name" value="KAZAL"/>
    <property type="match status" value="3"/>
</dbReference>
<comment type="caution">
    <text evidence="3">The sequence shown here is derived from an EMBL/GenBank/DDBJ whole genome shotgun (WGS) entry which is preliminary data.</text>
</comment>
<evidence type="ECO:0000313" key="3">
    <source>
        <dbReference type="EMBL" id="KAF7997589.1"/>
    </source>
</evidence>
<dbReference type="Pfam" id="PF25027">
    <property type="entry name" value="EGF1_RECK"/>
    <property type="match status" value="1"/>
</dbReference>
<dbReference type="EMBL" id="JACMRX010000001">
    <property type="protein sequence ID" value="KAF7997589.1"/>
    <property type="molecule type" value="Genomic_DNA"/>
</dbReference>
<dbReference type="InterPro" id="IPR056978">
    <property type="entry name" value="CC4_RECK"/>
</dbReference>
<dbReference type="InterPro" id="IPR056979">
    <property type="entry name" value="FZ_RECK"/>
</dbReference>
<dbReference type="Pfam" id="PF23298">
    <property type="entry name" value="FZ_RECK"/>
    <property type="match status" value="1"/>
</dbReference>
<dbReference type="PROSITE" id="PS00282">
    <property type="entry name" value="KAZAL_1"/>
    <property type="match status" value="1"/>
</dbReference>
<dbReference type="OrthoDB" id="5956770at2759"/>
<dbReference type="Pfam" id="PF22961">
    <property type="entry name" value="RECK-like_N"/>
    <property type="match status" value="1"/>
</dbReference>
<evidence type="ECO:0000259" key="2">
    <source>
        <dbReference type="PROSITE" id="PS51465"/>
    </source>
</evidence>
<accession>A0A835CV14</accession>
<dbReference type="PROSITE" id="PS51465">
    <property type="entry name" value="KAZAL_2"/>
    <property type="match status" value="1"/>
</dbReference>
<dbReference type="PANTHER" id="PTHR13487">
    <property type="entry name" value="SERINE PROTEASE INHIBITOR"/>
    <property type="match status" value="1"/>
</dbReference>
<dbReference type="GO" id="GO:0008191">
    <property type="term" value="F:metalloendopeptidase inhibitor activity"/>
    <property type="evidence" value="ECO:0007669"/>
    <property type="project" value="InterPro"/>
</dbReference>
<gene>
    <name evidence="3" type="ORF">HCN44_006160</name>
</gene>
<evidence type="ECO:0000313" key="4">
    <source>
        <dbReference type="Proteomes" id="UP000639338"/>
    </source>
</evidence>
<dbReference type="GO" id="GO:0030198">
    <property type="term" value="P:extracellular matrix organization"/>
    <property type="evidence" value="ECO:0007669"/>
    <property type="project" value="TreeGrafter"/>
</dbReference>
<dbReference type="Gene3D" id="3.30.60.30">
    <property type="match status" value="1"/>
</dbReference>
<feature type="domain" description="Kazal-like" evidence="2">
    <location>
        <begin position="515"/>
        <end position="576"/>
    </location>
</feature>
<dbReference type="PANTHER" id="PTHR13487:SF3">
    <property type="entry name" value="REVERSION-INDUCING CYSTEINE-RICH PROTEIN WITH KAZAL MOTIFS"/>
    <property type="match status" value="1"/>
</dbReference>